<dbReference type="Pfam" id="PF08811">
    <property type="entry name" value="DUF1800"/>
    <property type="match status" value="1"/>
</dbReference>
<dbReference type="Proteomes" id="UP000278756">
    <property type="component" value="Chromosome 1"/>
</dbReference>
<organism evidence="1 2">
    <name type="scientific">Asticcacaulis excentricus</name>
    <dbReference type="NCBI Taxonomy" id="78587"/>
    <lineage>
        <taxon>Bacteria</taxon>
        <taxon>Pseudomonadati</taxon>
        <taxon>Pseudomonadota</taxon>
        <taxon>Alphaproteobacteria</taxon>
        <taxon>Caulobacterales</taxon>
        <taxon>Caulobacteraceae</taxon>
        <taxon>Asticcacaulis</taxon>
    </lineage>
</organism>
<reference evidence="2" key="1">
    <citation type="journal article" date="2017" name="Biotechnol. Biofuels">
        <title>Evaluation of environmental bacterial communities as a factor affecting the growth of duckweed Lemna minor.</title>
        <authorList>
            <person name="Ishizawa H."/>
            <person name="Kuroda M."/>
            <person name="Morikawa M."/>
            <person name="Ike M."/>
        </authorList>
    </citation>
    <scope>NUCLEOTIDE SEQUENCE [LARGE SCALE GENOMIC DNA]</scope>
    <source>
        <strain evidence="2">M6</strain>
    </source>
</reference>
<dbReference type="EMBL" id="AP018827">
    <property type="protein sequence ID" value="BBF80076.1"/>
    <property type="molecule type" value="Genomic_DNA"/>
</dbReference>
<reference evidence="2" key="2">
    <citation type="journal article" date="2017" name="Plant Physiol. Biochem.">
        <title>Differential oxidative and antioxidative response of duckweed Lemna minor toward plant growth promoting/inhibiting bacteria.</title>
        <authorList>
            <person name="Ishizawa H."/>
            <person name="Kuroda M."/>
            <person name="Morikawa M."/>
            <person name="Ike M."/>
        </authorList>
    </citation>
    <scope>NUCLEOTIDE SEQUENCE [LARGE SCALE GENOMIC DNA]</scope>
    <source>
        <strain evidence="2">M6</strain>
    </source>
</reference>
<proteinExistence type="predicted"/>
<dbReference type="RefSeq" id="WP_232037082.1">
    <property type="nucleotide sequence ID" value="NZ_AP018827.1"/>
</dbReference>
<dbReference type="PANTHER" id="PTHR43737">
    <property type="entry name" value="BLL7424 PROTEIN"/>
    <property type="match status" value="1"/>
</dbReference>
<accession>A0A3G9G0D1</accession>
<evidence type="ECO:0000313" key="2">
    <source>
        <dbReference type="Proteomes" id="UP000278756"/>
    </source>
</evidence>
<gene>
    <name evidence="1" type="ORF">EM6_0654</name>
</gene>
<name>A0A3G9G0D1_9CAUL</name>
<dbReference type="AlphaFoldDB" id="A0A3G9G0D1"/>
<evidence type="ECO:0008006" key="3">
    <source>
        <dbReference type="Google" id="ProtNLM"/>
    </source>
</evidence>
<dbReference type="PANTHER" id="PTHR43737:SF1">
    <property type="entry name" value="DUF1501 DOMAIN-CONTAINING PROTEIN"/>
    <property type="match status" value="1"/>
</dbReference>
<sequence>MAKPTNTEASRFLAQATFGPTDAEIASVTATSYGDWITAQMALPLGPTHLSEMDARLVELKAANANASLSSTQFYESFYRQAVTSPDQLRQRVKFALSEIFVASYVSNIDTRTLASYYDMLGRNAFGNFRTLLEDVTYHPAMGQYLTYLANQKENAATGRNPDENYAREVMQLFTIGLVQLNADGTPKTDLLGNTTPTYSTPDIQGLAKVFTGLSWYHPTPTNSTFGGGSRVAEAYTQPMIAYNNFHSTSAKTFLGTTIPASTTADTNGEVKVALDALYNHPNVGPFISRQLIQRLVTSNPSPAYVGRVAAVFNNNGSGVRGDMGAVVRAILLDSEARTPSTDATYGKLREPVIRLTHWMRSFETTSTSGKWLMTSTAAQTSLNQAPMTSPSVFNFFRPGYVPPNTTLGSKNKVAPELQIADEVTTAAYINLMQTTINSGIGSSSDIKSAYTKELALADNPAALVDRIDLLLYGGGMSATLKTRITNSVIGVNVPANGTQAQIDTAKLNRVKLAIFLGMASPEYSAQR</sequence>
<dbReference type="InterPro" id="IPR014917">
    <property type="entry name" value="DUF1800"/>
</dbReference>
<evidence type="ECO:0000313" key="1">
    <source>
        <dbReference type="EMBL" id="BBF80076.1"/>
    </source>
</evidence>
<protein>
    <recommendedName>
        <fullName evidence="3">DUF1800 domain-containing protein</fullName>
    </recommendedName>
</protein>